<dbReference type="PANTHER" id="PTHR46018">
    <property type="entry name" value="ZINC PHOSPHODIESTERASE ELAC PROTEIN 1"/>
    <property type="match status" value="1"/>
</dbReference>
<dbReference type="InterPro" id="IPR001279">
    <property type="entry name" value="Metallo-B-lactamas"/>
</dbReference>
<keyword evidence="3" id="KW-1185">Reference proteome</keyword>
<dbReference type="SUPFAM" id="SSF56281">
    <property type="entry name" value="Metallo-hydrolase/oxidoreductase"/>
    <property type="match status" value="1"/>
</dbReference>
<dbReference type="EMBL" id="RCTF01000004">
    <property type="protein sequence ID" value="RLP80039.1"/>
    <property type="molecule type" value="Genomic_DNA"/>
</dbReference>
<comment type="caution">
    <text evidence="2">The sequence shown here is derived from an EMBL/GenBank/DDBJ whole genome shotgun (WGS) entry which is preliminary data.</text>
</comment>
<proteinExistence type="predicted"/>
<reference evidence="2 3" key="1">
    <citation type="submission" date="2018-10" db="EMBL/GenBank/DDBJ databases">
        <title>Xanthobacter tagetidis genome sequencing and assembly.</title>
        <authorList>
            <person name="Maclea K.S."/>
            <person name="Goen A.E."/>
            <person name="Fatima S.A."/>
        </authorList>
    </citation>
    <scope>NUCLEOTIDE SEQUENCE [LARGE SCALE GENOMIC DNA]</scope>
    <source>
        <strain evidence="2 3">ATCC 700314</strain>
    </source>
</reference>
<dbReference type="Pfam" id="PF23023">
    <property type="entry name" value="Anti-Pycsar_Apyc1"/>
    <property type="match status" value="1"/>
</dbReference>
<dbReference type="GO" id="GO:0042781">
    <property type="term" value="F:3'-tRNA processing endoribonuclease activity"/>
    <property type="evidence" value="ECO:0007669"/>
    <property type="project" value="TreeGrafter"/>
</dbReference>
<dbReference type="OrthoDB" id="9800940at2"/>
<dbReference type="AlphaFoldDB" id="A0A3L7AI22"/>
<feature type="domain" description="Metallo-beta-lactamase" evidence="1">
    <location>
        <begin position="18"/>
        <end position="219"/>
    </location>
</feature>
<protein>
    <submittedName>
        <fullName evidence="2">MBL fold metallo-hydrolase</fullName>
    </submittedName>
</protein>
<dbReference type="CDD" id="cd07740">
    <property type="entry name" value="metallo-hydrolase-like_MBL-fold"/>
    <property type="match status" value="1"/>
</dbReference>
<dbReference type="Gene3D" id="3.60.15.10">
    <property type="entry name" value="Ribonuclease Z/Hydroxyacylglutathione hydrolase-like"/>
    <property type="match status" value="1"/>
</dbReference>
<dbReference type="Proteomes" id="UP000269692">
    <property type="component" value="Unassembled WGS sequence"/>
</dbReference>
<evidence type="ECO:0000313" key="2">
    <source>
        <dbReference type="EMBL" id="RLP80039.1"/>
    </source>
</evidence>
<dbReference type="SMART" id="SM00849">
    <property type="entry name" value="Lactamase_B"/>
    <property type="match status" value="1"/>
</dbReference>
<dbReference type="InterPro" id="IPR036866">
    <property type="entry name" value="RibonucZ/Hydroxyglut_hydro"/>
</dbReference>
<evidence type="ECO:0000259" key="1">
    <source>
        <dbReference type="SMART" id="SM00849"/>
    </source>
</evidence>
<name>A0A3L7AI22_9HYPH</name>
<dbReference type="RefSeq" id="WP_121622543.1">
    <property type="nucleotide sequence ID" value="NZ_JACIIW010000002.1"/>
</dbReference>
<sequence length="247" mass="26390">MHLTVVGCGDAFGSGGRSNSCYLVAAAGLTATLDFGASAPVAFNRMGLDPAAIDIIFLSHLHGDHFGGLPFLLLDGQFVHRRTKPLAIVGPPGTRARLVTTMEALFPRMSANAWRFAWEVIEVEPGSTTTHGPFTLTTAEVIHPSGAPSTALRLTDGTRTLAFSGDTEWTEALLPIAQGADLFICESYMFEGSPVGHLAYRTIAARRADLGARRILLTHMGDAMWARRAEVDGAHFSVAEDGLELDI</sequence>
<evidence type="ECO:0000313" key="3">
    <source>
        <dbReference type="Proteomes" id="UP000269692"/>
    </source>
</evidence>
<dbReference type="PANTHER" id="PTHR46018:SF7">
    <property type="entry name" value="RIBONUCLEASE Z"/>
    <property type="match status" value="1"/>
</dbReference>
<accession>A0A3L7AI22</accession>
<keyword evidence="2" id="KW-0378">Hydrolase</keyword>
<gene>
    <name evidence="2" type="ORF">D9R14_06685</name>
</gene>
<organism evidence="2 3">
    <name type="scientific">Xanthobacter tagetidis</name>
    <dbReference type="NCBI Taxonomy" id="60216"/>
    <lineage>
        <taxon>Bacteria</taxon>
        <taxon>Pseudomonadati</taxon>
        <taxon>Pseudomonadota</taxon>
        <taxon>Alphaproteobacteria</taxon>
        <taxon>Hyphomicrobiales</taxon>
        <taxon>Xanthobacteraceae</taxon>
        <taxon>Xanthobacter</taxon>
    </lineage>
</organism>